<protein>
    <recommendedName>
        <fullName evidence="3">Tc1-like transposase DDE domain-containing protein</fullName>
    </recommendedName>
</protein>
<dbReference type="EMBL" id="CARXXK010000001">
    <property type="protein sequence ID" value="CAI6351484.1"/>
    <property type="molecule type" value="Genomic_DNA"/>
</dbReference>
<reference evidence="1 2" key="1">
    <citation type="submission" date="2023-01" db="EMBL/GenBank/DDBJ databases">
        <authorList>
            <person name="Whitehead M."/>
        </authorList>
    </citation>
    <scope>NUCLEOTIDE SEQUENCE [LARGE SCALE GENOMIC DNA]</scope>
</reference>
<keyword evidence="2" id="KW-1185">Reference proteome</keyword>
<evidence type="ECO:0008006" key="3">
    <source>
        <dbReference type="Google" id="ProtNLM"/>
    </source>
</evidence>
<gene>
    <name evidence="1" type="ORF">MEUPH1_LOCUS7826</name>
</gene>
<dbReference type="PANTHER" id="PTHR33939:SF1">
    <property type="entry name" value="DUF4371 DOMAIN-CONTAINING PROTEIN"/>
    <property type="match status" value="1"/>
</dbReference>
<sequence>MFKPQLMVKVREIKIKYISYVVDNMAKNPGHTVLRFTPYHCELNPIELAWAMVKTYVKQNNTTFKLDDVKKLQNTAIDRVTSENWQHFIEHVKTEENKMTEVDRNMDEIIDNLEPFVLTITGETSDSSDF</sequence>
<dbReference type="Gene3D" id="3.30.420.10">
    <property type="entry name" value="Ribonuclease H-like superfamily/Ribonuclease H"/>
    <property type="match status" value="1"/>
</dbReference>
<dbReference type="GO" id="GO:0003676">
    <property type="term" value="F:nucleic acid binding"/>
    <property type="evidence" value="ECO:0007669"/>
    <property type="project" value="InterPro"/>
</dbReference>
<dbReference type="AlphaFoldDB" id="A0AAV0W6M5"/>
<evidence type="ECO:0000313" key="2">
    <source>
        <dbReference type="Proteomes" id="UP001160148"/>
    </source>
</evidence>
<dbReference type="InterPro" id="IPR036397">
    <property type="entry name" value="RNaseH_sf"/>
</dbReference>
<evidence type="ECO:0000313" key="1">
    <source>
        <dbReference type="EMBL" id="CAI6351484.1"/>
    </source>
</evidence>
<proteinExistence type="predicted"/>
<organism evidence="1 2">
    <name type="scientific">Macrosiphum euphorbiae</name>
    <name type="common">potato aphid</name>
    <dbReference type="NCBI Taxonomy" id="13131"/>
    <lineage>
        <taxon>Eukaryota</taxon>
        <taxon>Metazoa</taxon>
        <taxon>Ecdysozoa</taxon>
        <taxon>Arthropoda</taxon>
        <taxon>Hexapoda</taxon>
        <taxon>Insecta</taxon>
        <taxon>Pterygota</taxon>
        <taxon>Neoptera</taxon>
        <taxon>Paraneoptera</taxon>
        <taxon>Hemiptera</taxon>
        <taxon>Sternorrhyncha</taxon>
        <taxon>Aphidomorpha</taxon>
        <taxon>Aphidoidea</taxon>
        <taxon>Aphididae</taxon>
        <taxon>Macrosiphini</taxon>
        <taxon>Macrosiphum</taxon>
    </lineage>
</organism>
<dbReference type="PANTHER" id="PTHR33939">
    <property type="entry name" value="PROTEIN CBG22215"/>
    <property type="match status" value="1"/>
</dbReference>
<name>A0AAV0W6M5_9HEMI</name>
<comment type="caution">
    <text evidence="1">The sequence shown here is derived from an EMBL/GenBank/DDBJ whole genome shotgun (WGS) entry which is preliminary data.</text>
</comment>
<dbReference type="Proteomes" id="UP001160148">
    <property type="component" value="Unassembled WGS sequence"/>
</dbReference>
<accession>A0AAV0W6M5</accession>